<comment type="caution">
    <text evidence="2">The sequence shown here is derived from an EMBL/GenBank/DDBJ whole genome shotgun (WGS) entry which is preliminary data.</text>
</comment>
<reference evidence="2" key="1">
    <citation type="submission" date="2023-07" db="EMBL/GenBank/DDBJ databases">
        <authorList>
            <consortium name="CYATHOMIX"/>
        </authorList>
    </citation>
    <scope>NUCLEOTIDE SEQUENCE</scope>
    <source>
        <strain evidence="2">N/A</strain>
    </source>
</reference>
<keyword evidence="3" id="KW-1185">Reference proteome</keyword>
<dbReference type="Proteomes" id="UP001176961">
    <property type="component" value="Unassembled WGS sequence"/>
</dbReference>
<evidence type="ECO:0000313" key="2">
    <source>
        <dbReference type="EMBL" id="CAJ0593248.1"/>
    </source>
</evidence>
<proteinExistence type="predicted"/>
<gene>
    <name evidence="2" type="ORF">CYNAS_LOCUS5231</name>
</gene>
<sequence>MSKIVFVLLLFAILIADNSAREIQRTKRQSEQEDGGLAGTGPGSDIEERDRMMQMIPPGQGPVVAQLPPTE</sequence>
<evidence type="ECO:0000256" key="1">
    <source>
        <dbReference type="SAM" id="MobiDB-lite"/>
    </source>
</evidence>
<organism evidence="2 3">
    <name type="scientific">Cylicocyclus nassatus</name>
    <name type="common">Nematode worm</name>
    <dbReference type="NCBI Taxonomy" id="53992"/>
    <lineage>
        <taxon>Eukaryota</taxon>
        <taxon>Metazoa</taxon>
        <taxon>Ecdysozoa</taxon>
        <taxon>Nematoda</taxon>
        <taxon>Chromadorea</taxon>
        <taxon>Rhabditida</taxon>
        <taxon>Rhabditina</taxon>
        <taxon>Rhabditomorpha</taxon>
        <taxon>Strongyloidea</taxon>
        <taxon>Strongylidae</taxon>
        <taxon>Cylicocyclus</taxon>
    </lineage>
</organism>
<evidence type="ECO:0000313" key="3">
    <source>
        <dbReference type="Proteomes" id="UP001176961"/>
    </source>
</evidence>
<accession>A0AA36DSY3</accession>
<feature type="region of interest" description="Disordered" evidence="1">
    <location>
        <begin position="24"/>
        <end position="71"/>
    </location>
</feature>
<protein>
    <submittedName>
        <fullName evidence="2">Uncharacterized protein</fullName>
    </submittedName>
</protein>
<dbReference type="AlphaFoldDB" id="A0AA36DSY3"/>
<dbReference type="EMBL" id="CATQJL010000112">
    <property type="protein sequence ID" value="CAJ0593248.1"/>
    <property type="molecule type" value="Genomic_DNA"/>
</dbReference>
<name>A0AA36DSY3_CYLNA</name>